<dbReference type="EC" id="1.4.3.-" evidence="2"/>
<dbReference type="SUPFAM" id="SSF51905">
    <property type="entry name" value="FAD/NAD(P)-binding domain"/>
    <property type="match status" value="1"/>
</dbReference>
<comment type="caution">
    <text evidence="2">The sequence shown here is derived from an EMBL/GenBank/DDBJ whole genome shotgun (WGS) entry which is preliminary data.</text>
</comment>
<keyword evidence="2" id="KW-0560">Oxidoreductase</keyword>
<name>A0A0D8FYB6_9ACTN</name>
<protein>
    <submittedName>
        <fullName evidence="2">Gamma-glutamylputrescine oxidoreductase</fullName>
        <ecNumber evidence="2">1.4.3.-</ecNumber>
    </submittedName>
</protein>
<accession>A0A0D8FYB6</accession>
<evidence type="ECO:0000313" key="3">
    <source>
        <dbReference type="Proteomes" id="UP000032336"/>
    </source>
</evidence>
<dbReference type="Proteomes" id="UP000032336">
    <property type="component" value="Unassembled WGS sequence"/>
</dbReference>
<gene>
    <name evidence="2" type="primary">puuB1</name>
    <name evidence="2" type="ORF">FEAC_01920</name>
</gene>
<dbReference type="InterPro" id="IPR036188">
    <property type="entry name" value="FAD/NAD-bd_sf"/>
</dbReference>
<proteinExistence type="predicted"/>
<dbReference type="Pfam" id="PF01266">
    <property type="entry name" value="DAO"/>
    <property type="match status" value="1"/>
</dbReference>
<dbReference type="OrthoDB" id="9805852at2"/>
<dbReference type="eggNOG" id="COG0665">
    <property type="taxonomic scope" value="Bacteria"/>
</dbReference>
<dbReference type="GO" id="GO:0016491">
    <property type="term" value="F:oxidoreductase activity"/>
    <property type="evidence" value="ECO:0007669"/>
    <property type="project" value="UniProtKB-KW"/>
</dbReference>
<sequence>MSVLPSFWLHQIDEIKPRASLRSSIEVDVAIVGGGLTGLWTARYLARLDPSLRVAVFERSYVGFGASGRNGGWVSSLFPVSFSRVEREYGSVLAGELKSSLEATVDEVGSQVEQLGIRCDFTKAGTVLLARDHAQWRRLQADVPLSSTLFDARGVERFLRANGVIGGAHEPQCATVQPAKLVRGLADRLDEMGVRIYENTDVVSFGDHALVANSHTVKARSIVVATESYTAQFAKWHRLVLPLYSMMIVTAPLNDAQYASIGSPKIGLSFADERNLVVYGQITADRRIAFGGRGAPYGYGSTITPAPERGRDMRQRLERSVRELLPGLDGVEFTHFWGGTLGVTRDWFPRIDVNEESGLIKVYGYAGDGVALTNLIGRLIAQRLLTPQLLPSVSKIFDRPPRSWEPEPLRYLGINAGLAMTQVVDSLEQRGIPTSILDSLRRTLIGQKG</sequence>
<dbReference type="PANTHER" id="PTHR13847">
    <property type="entry name" value="SARCOSINE DEHYDROGENASE-RELATED"/>
    <property type="match status" value="1"/>
</dbReference>
<feature type="domain" description="FAD dependent oxidoreductase" evidence="1">
    <location>
        <begin position="28"/>
        <end position="383"/>
    </location>
</feature>
<dbReference type="InterPro" id="IPR006076">
    <property type="entry name" value="FAD-dep_OxRdtase"/>
</dbReference>
<dbReference type="PANTHER" id="PTHR13847:SF285">
    <property type="entry name" value="FAD DEPENDENT OXIDOREDUCTASE DOMAIN-CONTAINING PROTEIN"/>
    <property type="match status" value="1"/>
</dbReference>
<dbReference type="Gene3D" id="3.30.9.10">
    <property type="entry name" value="D-Amino Acid Oxidase, subunit A, domain 2"/>
    <property type="match status" value="1"/>
</dbReference>
<keyword evidence="3" id="KW-1185">Reference proteome</keyword>
<reference evidence="2 3" key="1">
    <citation type="submission" date="2015-01" db="EMBL/GenBank/DDBJ databases">
        <title>Draft genome of the acidophilic iron oxidizer Ferrimicrobium acidiphilum strain T23.</title>
        <authorList>
            <person name="Poehlein A."/>
            <person name="Eisen S."/>
            <person name="Schloemann M."/>
            <person name="Johnson B.D."/>
            <person name="Daniel R."/>
            <person name="Muehling M."/>
        </authorList>
    </citation>
    <scope>NUCLEOTIDE SEQUENCE [LARGE SCALE GENOMIC DNA]</scope>
    <source>
        <strain evidence="2 3">T23</strain>
    </source>
</reference>
<dbReference type="AlphaFoldDB" id="A0A0D8FYB6"/>
<dbReference type="GO" id="GO:0005737">
    <property type="term" value="C:cytoplasm"/>
    <property type="evidence" value="ECO:0007669"/>
    <property type="project" value="TreeGrafter"/>
</dbReference>
<dbReference type="EMBL" id="JXUW01000001">
    <property type="protein sequence ID" value="KJE78200.1"/>
    <property type="molecule type" value="Genomic_DNA"/>
</dbReference>
<dbReference type="RefSeq" id="WP_035391170.1">
    <property type="nucleotide sequence ID" value="NZ_JXUW01000001.1"/>
</dbReference>
<evidence type="ECO:0000259" key="1">
    <source>
        <dbReference type="Pfam" id="PF01266"/>
    </source>
</evidence>
<organism evidence="2 3">
    <name type="scientific">Ferrimicrobium acidiphilum DSM 19497</name>
    <dbReference type="NCBI Taxonomy" id="1121877"/>
    <lineage>
        <taxon>Bacteria</taxon>
        <taxon>Bacillati</taxon>
        <taxon>Actinomycetota</taxon>
        <taxon>Acidimicrobiia</taxon>
        <taxon>Acidimicrobiales</taxon>
        <taxon>Acidimicrobiaceae</taxon>
        <taxon>Ferrimicrobium</taxon>
    </lineage>
</organism>
<evidence type="ECO:0000313" key="2">
    <source>
        <dbReference type="EMBL" id="KJE78200.1"/>
    </source>
</evidence>
<dbReference type="GeneID" id="78371544"/>
<dbReference type="Gene3D" id="3.50.50.60">
    <property type="entry name" value="FAD/NAD(P)-binding domain"/>
    <property type="match status" value="1"/>
</dbReference>
<dbReference type="STRING" id="1121877.FEAC_01920"/>